<dbReference type="EMBL" id="BAAAZO010000001">
    <property type="protein sequence ID" value="GAA3595181.1"/>
    <property type="molecule type" value="Genomic_DNA"/>
</dbReference>
<dbReference type="NCBIfam" id="TIGR00254">
    <property type="entry name" value="GGDEF"/>
    <property type="match status" value="1"/>
</dbReference>
<dbReference type="CDD" id="cd01948">
    <property type="entry name" value="EAL"/>
    <property type="match status" value="1"/>
</dbReference>
<dbReference type="Gene3D" id="3.20.20.450">
    <property type="entry name" value="EAL domain"/>
    <property type="match status" value="1"/>
</dbReference>
<dbReference type="PANTHER" id="PTHR33121:SF70">
    <property type="entry name" value="SIGNALING PROTEIN YKOW"/>
    <property type="match status" value="1"/>
</dbReference>
<dbReference type="SUPFAM" id="SSF141868">
    <property type="entry name" value="EAL domain-like"/>
    <property type="match status" value="2"/>
</dbReference>
<name>A0ABP6Z4C5_9ACTN</name>
<evidence type="ECO:0000259" key="1">
    <source>
        <dbReference type="PROSITE" id="PS50883"/>
    </source>
</evidence>
<dbReference type="InterPro" id="IPR000160">
    <property type="entry name" value="GGDEF_dom"/>
</dbReference>
<dbReference type="SMART" id="SM00267">
    <property type="entry name" value="GGDEF"/>
    <property type="match status" value="1"/>
</dbReference>
<sequence length="649" mass="69529">MRIRAGANGARPLLNGPFLNSKGNGEARMSPERIPTVITNGHPTPPDEAAIDTALFAWEWARLLSSTGYVTADRTVVVAELRRWTIRLIDTLGRTPFDPSPGTEIGQALVTLGFGSPIALGRTNALVMRKFLVPADDDRQERVAEIVSFISQGFVRAVRDRTLEEQDAIRSSALLALERARADRRQAELLDPVTGLLNRKGFVAALTDRLATSPPGVLGVCLLSLDGFEPLDRGFGTDVGDELLRTVAERLSARFGGEDDLIGRIGRDEFIVAAIGTKSPTAGQENVLQRVAAAQLAVRAPISLGDRAMVLSPSVGVVSRLTDSAEPETVLRDAGLAGSWARERGTGSIALFEIERATKQVAGLALAAELPGAIGSGRLLAHYQPIVGLRSGRVETVEALARWEHERHGLLEPHAFIPLAQRAGLIDELGRSVLERACRQGLAWNHLLPRGPVVSVNLDPQQLTEPATVRDVVTILERTGLPAELLQLEITEDAALGDPATRSVIRDLAHIGVSLALDDFGTGQAHLARLPDLPALGVHTLKLAGEFLSTQDTQEVSARPEPAPARLTDRLFGAARHHQPPAHSSARRDVLAATIALAHRLGLAVTVEGVKTEQDEALIISMGADHAQGTYYSAPLPVPEAGDYLIRGR</sequence>
<dbReference type="InterPro" id="IPR043128">
    <property type="entry name" value="Rev_trsase/Diguanyl_cyclase"/>
</dbReference>
<dbReference type="PROSITE" id="PS50883">
    <property type="entry name" value="EAL"/>
    <property type="match status" value="1"/>
</dbReference>
<dbReference type="PROSITE" id="PS50887">
    <property type="entry name" value="GGDEF"/>
    <property type="match status" value="1"/>
</dbReference>
<dbReference type="InterPro" id="IPR029787">
    <property type="entry name" value="Nucleotide_cyclase"/>
</dbReference>
<dbReference type="PANTHER" id="PTHR33121">
    <property type="entry name" value="CYCLIC DI-GMP PHOSPHODIESTERASE PDEF"/>
    <property type="match status" value="1"/>
</dbReference>
<comment type="caution">
    <text evidence="3">The sequence shown here is derived from an EMBL/GenBank/DDBJ whole genome shotgun (WGS) entry which is preliminary data.</text>
</comment>
<feature type="domain" description="EAL" evidence="1">
    <location>
        <begin position="363"/>
        <end position="649"/>
    </location>
</feature>
<dbReference type="Pfam" id="PF00990">
    <property type="entry name" value="GGDEF"/>
    <property type="match status" value="1"/>
</dbReference>
<feature type="domain" description="GGDEF" evidence="2">
    <location>
        <begin position="216"/>
        <end position="354"/>
    </location>
</feature>
<dbReference type="SUPFAM" id="SSF55073">
    <property type="entry name" value="Nucleotide cyclase"/>
    <property type="match status" value="1"/>
</dbReference>
<protein>
    <recommendedName>
        <fullName evidence="5">Diguanylate cyclase/phosphodiesterase</fullName>
    </recommendedName>
</protein>
<dbReference type="InterPro" id="IPR050706">
    <property type="entry name" value="Cyclic-di-GMP_PDE-like"/>
</dbReference>
<dbReference type="InterPro" id="IPR035919">
    <property type="entry name" value="EAL_sf"/>
</dbReference>
<dbReference type="CDD" id="cd01949">
    <property type="entry name" value="GGDEF"/>
    <property type="match status" value="1"/>
</dbReference>
<keyword evidence="4" id="KW-1185">Reference proteome</keyword>
<dbReference type="SMART" id="SM00052">
    <property type="entry name" value="EAL"/>
    <property type="match status" value="1"/>
</dbReference>
<dbReference type="Gene3D" id="3.30.70.270">
    <property type="match status" value="1"/>
</dbReference>
<dbReference type="Proteomes" id="UP001501074">
    <property type="component" value="Unassembled WGS sequence"/>
</dbReference>
<evidence type="ECO:0000259" key="2">
    <source>
        <dbReference type="PROSITE" id="PS50887"/>
    </source>
</evidence>
<dbReference type="InterPro" id="IPR001633">
    <property type="entry name" value="EAL_dom"/>
</dbReference>
<evidence type="ECO:0000313" key="4">
    <source>
        <dbReference type="Proteomes" id="UP001501074"/>
    </source>
</evidence>
<organism evidence="3 4">
    <name type="scientific">Kineosporia mesophila</name>
    <dbReference type="NCBI Taxonomy" id="566012"/>
    <lineage>
        <taxon>Bacteria</taxon>
        <taxon>Bacillati</taxon>
        <taxon>Actinomycetota</taxon>
        <taxon>Actinomycetes</taxon>
        <taxon>Kineosporiales</taxon>
        <taxon>Kineosporiaceae</taxon>
        <taxon>Kineosporia</taxon>
    </lineage>
</organism>
<reference evidence="4" key="1">
    <citation type="journal article" date="2019" name="Int. J. Syst. Evol. Microbiol.">
        <title>The Global Catalogue of Microorganisms (GCM) 10K type strain sequencing project: providing services to taxonomists for standard genome sequencing and annotation.</title>
        <authorList>
            <consortium name="The Broad Institute Genomics Platform"/>
            <consortium name="The Broad Institute Genome Sequencing Center for Infectious Disease"/>
            <person name="Wu L."/>
            <person name="Ma J."/>
        </authorList>
    </citation>
    <scope>NUCLEOTIDE SEQUENCE [LARGE SCALE GENOMIC DNA]</scope>
    <source>
        <strain evidence="4">JCM 16902</strain>
    </source>
</reference>
<accession>A0ABP6Z4C5</accession>
<proteinExistence type="predicted"/>
<dbReference type="Pfam" id="PF00563">
    <property type="entry name" value="EAL"/>
    <property type="match status" value="2"/>
</dbReference>
<evidence type="ECO:0008006" key="5">
    <source>
        <dbReference type="Google" id="ProtNLM"/>
    </source>
</evidence>
<gene>
    <name evidence="3" type="ORF">GCM10022223_07880</name>
</gene>
<evidence type="ECO:0000313" key="3">
    <source>
        <dbReference type="EMBL" id="GAA3595181.1"/>
    </source>
</evidence>